<keyword evidence="5" id="KW-0804">Transcription</keyword>
<dbReference type="PANTHER" id="PTHR48111:SF22">
    <property type="entry name" value="REGULATOR OF RPOS"/>
    <property type="match status" value="1"/>
</dbReference>
<accession>A0A9X2AF41</accession>
<keyword evidence="3" id="KW-0805">Transcription regulation</keyword>
<dbReference type="RefSeq" id="WP_241715151.1">
    <property type="nucleotide sequence ID" value="NZ_JALBUF010000007.1"/>
</dbReference>
<dbReference type="SMART" id="SM00448">
    <property type="entry name" value="REC"/>
    <property type="match status" value="1"/>
</dbReference>
<dbReference type="SMART" id="SM00862">
    <property type="entry name" value="Trans_reg_C"/>
    <property type="match status" value="1"/>
</dbReference>
<dbReference type="SUPFAM" id="SSF52172">
    <property type="entry name" value="CheY-like"/>
    <property type="match status" value="1"/>
</dbReference>
<feature type="domain" description="OmpR/PhoB-type" evidence="9">
    <location>
        <begin position="127"/>
        <end position="224"/>
    </location>
</feature>
<dbReference type="PROSITE" id="PS51755">
    <property type="entry name" value="OMPR_PHOB"/>
    <property type="match status" value="1"/>
</dbReference>
<organism evidence="10 11">
    <name type="scientific">Sulfoacidibacillus ferrooxidans</name>
    <dbReference type="NCBI Taxonomy" id="2005001"/>
    <lineage>
        <taxon>Bacteria</taxon>
        <taxon>Bacillati</taxon>
        <taxon>Bacillota</taxon>
        <taxon>Bacilli</taxon>
        <taxon>Bacillales</taxon>
        <taxon>Alicyclobacillaceae</taxon>
        <taxon>Sulfoacidibacillus</taxon>
    </lineage>
</organism>
<keyword evidence="2" id="KW-0902">Two-component regulatory system</keyword>
<dbReference type="GO" id="GO:0000976">
    <property type="term" value="F:transcription cis-regulatory region binding"/>
    <property type="evidence" value="ECO:0007669"/>
    <property type="project" value="TreeGrafter"/>
</dbReference>
<evidence type="ECO:0000313" key="10">
    <source>
        <dbReference type="EMBL" id="MCI0184017.1"/>
    </source>
</evidence>
<name>A0A9X2AF41_9BACL</name>
<dbReference type="InterPro" id="IPR016032">
    <property type="entry name" value="Sig_transdc_resp-reg_C-effctor"/>
</dbReference>
<protein>
    <submittedName>
        <fullName evidence="10">Response regulator ArlR</fullName>
    </submittedName>
</protein>
<dbReference type="GO" id="GO:0032993">
    <property type="term" value="C:protein-DNA complex"/>
    <property type="evidence" value="ECO:0007669"/>
    <property type="project" value="TreeGrafter"/>
</dbReference>
<dbReference type="InterPro" id="IPR011006">
    <property type="entry name" value="CheY-like_superfamily"/>
</dbReference>
<dbReference type="GO" id="GO:0000156">
    <property type="term" value="F:phosphorelay response regulator activity"/>
    <property type="evidence" value="ECO:0007669"/>
    <property type="project" value="TreeGrafter"/>
</dbReference>
<evidence type="ECO:0000256" key="7">
    <source>
        <dbReference type="PROSITE-ProRule" id="PRU01091"/>
    </source>
</evidence>
<dbReference type="InterPro" id="IPR001789">
    <property type="entry name" value="Sig_transdc_resp-reg_receiver"/>
</dbReference>
<reference evidence="10" key="1">
    <citation type="submission" date="2022-03" db="EMBL/GenBank/DDBJ databases">
        <title>Draft Genome Sequence of Firmicute Strain S0AB, a Heterotrophic Iron/Sulfur-Oxidizing Extreme Acidophile.</title>
        <authorList>
            <person name="Vergara E."/>
            <person name="Pakostova E."/>
            <person name="Johnson D.B."/>
            <person name="Holmes D.S."/>
        </authorList>
    </citation>
    <scope>NUCLEOTIDE SEQUENCE</scope>
    <source>
        <strain evidence="10">S0AB</strain>
    </source>
</reference>
<dbReference type="PANTHER" id="PTHR48111">
    <property type="entry name" value="REGULATOR OF RPOS"/>
    <property type="match status" value="1"/>
</dbReference>
<dbReference type="InterPro" id="IPR001867">
    <property type="entry name" value="OmpR/PhoB-type_DNA-bd"/>
</dbReference>
<feature type="domain" description="Response regulatory" evidence="8">
    <location>
        <begin position="3"/>
        <end position="117"/>
    </location>
</feature>
<evidence type="ECO:0000256" key="5">
    <source>
        <dbReference type="ARBA" id="ARBA00023163"/>
    </source>
</evidence>
<dbReference type="Gene3D" id="1.10.10.10">
    <property type="entry name" value="Winged helix-like DNA-binding domain superfamily/Winged helix DNA-binding domain"/>
    <property type="match status" value="1"/>
</dbReference>
<evidence type="ECO:0000256" key="4">
    <source>
        <dbReference type="ARBA" id="ARBA00023125"/>
    </source>
</evidence>
<dbReference type="Gene3D" id="3.40.50.2300">
    <property type="match status" value="1"/>
</dbReference>
<gene>
    <name evidence="10" type="primary">arlR_3</name>
    <name evidence="10" type="ORF">MM817_02312</name>
</gene>
<dbReference type="Pfam" id="PF00486">
    <property type="entry name" value="Trans_reg_C"/>
    <property type="match status" value="1"/>
</dbReference>
<feature type="DNA-binding region" description="OmpR/PhoB-type" evidence="7">
    <location>
        <begin position="127"/>
        <end position="224"/>
    </location>
</feature>
<evidence type="ECO:0000256" key="1">
    <source>
        <dbReference type="ARBA" id="ARBA00022553"/>
    </source>
</evidence>
<dbReference type="Proteomes" id="UP001139263">
    <property type="component" value="Unassembled WGS sequence"/>
</dbReference>
<evidence type="ECO:0000259" key="8">
    <source>
        <dbReference type="PROSITE" id="PS50110"/>
    </source>
</evidence>
<comment type="caution">
    <text evidence="10">The sequence shown here is derived from an EMBL/GenBank/DDBJ whole genome shotgun (WGS) entry which is preliminary data.</text>
</comment>
<dbReference type="GO" id="GO:0006355">
    <property type="term" value="P:regulation of DNA-templated transcription"/>
    <property type="evidence" value="ECO:0007669"/>
    <property type="project" value="InterPro"/>
</dbReference>
<dbReference type="InterPro" id="IPR036388">
    <property type="entry name" value="WH-like_DNA-bd_sf"/>
</dbReference>
<dbReference type="PROSITE" id="PS50110">
    <property type="entry name" value="RESPONSE_REGULATORY"/>
    <property type="match status" value="1"/>
</dbReference>
<dbReference type="EMBL" id="JALBUF010000007">
    <property type="protein sequence ID" value="MCI0184017.1"/>
    <property type="molecule type" value="Genomic_DNA"/>
</dbReference>
<keyword evidence="11" id="KW-1185">Reference proteome</keyword>
<dbReference type="CDD" id="cd00383">
    <property type="entry name" value="trans_reg_C"/>
    <property type="match status" value="1"/>
</dbReference>
<dbReference type="Gene3D" id="6.10.250.690">
    <property type="match status" value="1"/>
</dbReference>
<evidence type="ECO:0000256" key="3">
    <source>
        <dbReference type="ARBA" id="ARBA00023015"/>
    </source>
</evidence>
<dbReference type="SUPFAM" id="SSF46894">
    <property type="entry name" value="C-terminal effector domain of the bipartite response regulators"/>
    <property type="match status" value="1"/>
</dbReference>
<evidence type="ECO:0000259" key="9">
    <source>
        <dbReference type="PROSITE" id="PS51755"/>
    </source>
</evidence>
<proteinExistence type="predicted"/>
<feature type="modified residue" description="4-aspartylphosphate" evidence="6">
    <location>
        <position position="52"/>
    </location>
</feature>
<evidence type="ECO:0000256" key="2">
    <source>
        <dbReference type="ARBA" id="ARBA00023012"/>
    </source>
</evidence>
<dbReference type="AlphaFoldDB" id="A0A9X2AF41"/>
<evidence type="ECO:0000256" key="6">
    <source>
        <dbReference type="PROSITE-ProRule" id="PRU00169"/>
    </source>
</evidence>
<dbReference type="Pfam" id="PF00072">
    <property type="entry name" value="Response_reg"/>
    <property type="match status" value="1"/>
</dbReference>
<dbReference type="GO" id="GO:0005829">
    <property type="term" value="C:cytosol"/>
    <property type="evidence" value="ECO:0007669"/>
    <property type="project" value="TreeGrafter"/>
</dbReference>
<keyword evidence="4 7" id="KW-0238">DNA-binding</keyword>
<evidence type="ECO:0000313" key="11">
    <source>
        <dbReference type="Proteomes" id="UP001139263"/>
    </source>
</evidence>
<keyword evidence="1 6" id="KW-0597">Phosphoprotein</keyword>
<sequence length="226" mass="25554">MLHLLIIEDDVALAQAMESLLREEGYDVSQTGDGETGLHLALSGLYDALILDMMIPGISGFEVLRKLRANHNGTPVLVLTARDQVEDRVKGLDYGADDYLVKPFATTELLARIRALLRRYDKIGPDIDVMTIDGLSYHLKARELIKGQETFVLPPKEAALFELFLRHPGQVLTREQIMDRLWGYEAEVLENTLETYVSKLRKRLEGDQCPLIQTVRGIGYRMQTRG</sequence>
<dbReference type="InterPro" id="IPR039420">
    <property type="entry name" value="WalR-like"/>
</dbReference>